<proteinExistence type="inferred from homology"/>
<evidence type="ECO:0000256" key="7">
    <source>
        <dbReference type="ARBA" id="ARBA00022825"/>
    </source>
</evidence>
<keyword evidence="5 10" id="KW-0732">Signal</keyword>
<organism evidence="15 16">
    <name type="scientific">Desmospora profundinema</name>
    <dbReference type="NCBI Taxonomy" id="1571184"/>
    <lineage>
        <taxon>Bacteria</taxon>
        <taxon>Bacillati</taxon>
        <taxon>Bacillota</taxon>
        <taxon>Bacilli</taxon>
        <taxon>Bacillales</taxon>
        <taxon>Thermoactinomycetaceae</taxon>
        <taxon>Desmospora</taxon>
    </lineage>
</organism>
<dbReference type="Pfam" id="PF13860">
    <property type="entry name" value="FlgD_ig"/>
    <property type="match status" value="1"/>
</dbReference>
<dbReference type="InterPro" id="IPR025965">
    <property type="entry name" value="FlgD/Vpr_Ig-like"/>
</dbReference>
<feature type="chain" id="PRO_5045449873" evidence="10">
    <location>
        <begin position="22"/>
        <end position="879"/>
    </location>
</feature>
<evidence type="ECO:0000259" key="11">
    <source>
        <dbReference type="Pfam" id="PF00082"/>
    </source>
</evidence>
<dbReference type="PROSITE" id="PS00136">
    <property type="entry name" value="SUBTILASE_ASP"/>
    <property type="match status" value="1"/>
</dbReference>
<name>A0ABU1IPV5_9BACL</name>
<comment type="similarity">
    <text evidence="1 8 9">Belongs to the peptidase S8 family.</text>
</comment>
<dbReference type="Gene3D" id="3.50.30.30">
    <property type="match status" value="1"/>
</dbReference>
<evidence type="ECO:0000256" key="9">
    <source>
        <dbReference type="RuleBase" id="RU003355"/>
    </source>
</evidence>
<feature type="domain" description="Peptidase S8/S53" evidence="11">
    <location>
        <begin position="167"/>
        <end position="562"/>
    </location>
</feature>
<dbReference type="InterPro" id="IPR023827">
    <property type="entry name" value="Peptidase_S8_Asp-AS"/>
</dbReference>
<feature type="active site" description="Charge relay system" evidence="8">
    <location>
        <position position="510"/>
    </location>
</feature>
<keyword evidence="7 8" id="KW-0720">Serine protease</keyword>
<dbReference type="PRINTS" id="PR00723">
    <property type="entry name" value="SUBTILISIN"/>
</dbReference>
<dbReference type="InterPro" id="IPR050131">
    <property type="entry name" value="Peptidase_S8_subtilisin-like"/>
</dbReference>
<dbReference type="PROSITE" id="PS51892">
    <property type="entry name" value="SUBTILASE"/>
    <property type="match status" value="1"/>
</dbReference>
<dbReference type="InterPro" id="IPR023828">
    <property type="entry name" value="Peptidase_S8_Ser-AS"/>
</dbReference>
<evidence type="ECO:0000256" key="2">
    <source>
        <dbReference type="ARBA" id="ARBA00022512"/>
    </source>
</evidence>
<evidence type="ECO:0000256" key="8">
    <source>
        <dbReference type="PROSITE-ProRule" id="PRU01240"/>
    </source>
</evidence>
<feature type="domain" description="PA" evidence="12">
    <location>
        <begin position="356"/>
        <end position="441"/>
    </location>
</feature>
<keyword evidence="6 8" id="KW-0378">Hydrolase</keyword>
<dbReference type="RefSeq" id="WP_309867142.1">
    <property type="nucleotide sequence ID" value="NZ_JAVDQG010000006.1"/>
</dbReference>
<evidence type="ECO:0000256" key="3">
    <source>
        <dbReference type="ARBA" id="ARBA00022525"/>
    </source>
</evidence>
<dbReference type="InterPro" id="IPR036852">
    <property type="entry name" value="Peptidase_S8/S53_dom_sf"/>
</dbReference>
<dbReference type="PANTHER" id="PTHR43806">
    <property type="entry name" value="PEPTIDASE S8"/>
    <property type="match status" value="1"/>
</dbReference>
<dbReference type="InterPro" id="IPR003137">
    <property type="entry name" value="PA_domain"/>
</dbReference>
<evidence type="ECO:0000259" key="12">
    <source>
        <dbReference type="Pfam" id="PF02225"/>
    </source>
</evidence>
<dbReference type="PROSITE" id="PS00138">
    <property type="entry name" value="SUBTILASE_SER"/>
    <property type="match status" value="1"/>
</dbReference>
<dbReference type="Pfam" id="PF02225">
    <property type="entry name" value="PA"/>
    <property type="match status" value="1"/>
</dbReference>
<dbReference type="Gene3D" id="2.60.40.4070">
    <property type="match status" value="1"/>
</dbReference>
<evidence type="ECO:0000256" key="6">
    <source>
        <dbReference type="ARBA" id="ARBA00022801"/>
    </source>
</evidence>
<feature type="domain" description="FlgD/Vpr Ig-like" evidence="14">
    <location>
        <begin position="709"/>
        <end position="773"/>
    </location>
</feature>
<dbReference type="InterPro" id="IPR022398">
    <property type="entry name" value="Peptidase_S8_His-AS"/>
</dbReference>
<evidence type="ECO:0000256" key="10">
    <source>
        <dbReference type="SAM" id="SignalP"/>
    </source>
</evidence>
<evidence type="ECO:0000256" key="1">
    <source>
        <dbReference type="ARBA" id="ARBA00011073"/>
    </source>
</evidence>
<dbReference type="PROSITE" id="PS00137">
    <property type="entry name" value="SUBTILASE_HIS"/>
    <property type="match status" value="1"/>
</dbReference>
<feature type="active site" description="Charge relay system" evidence="8">
    <location>
        <position position="176"/>
    </location>
</feature>
<evidence type="ECO:0000313" key="16">
    <source>
        <dbReference type="Proteomes" id="UP001185012"/>
    </source>
</evidence>
<feature type="active site" description="Charge relay system" evidence="8">
    <location>
        <position position="209"/>
    </location>
</feature>
<dbReference type="InterPro" id="IPR010259">
    <property type="entry name" value="S8pro/Inhibitor_I9"/>
</dbReference>
<dbReference type="SUPFAM" id="SSF52743">
    <property type="entry name" value="Subtilisin-like"/>
    <property type="match status" value="1"/>
</dbReference>
<keyword evidence="2" id="KW-0134">Cell wall</keyword>
<gene>
    <name evidence="15" type="ORF">JOE21_002788</name>
</gene>
<keyword evidence="3" id="KW-0964">Secreted</keyword>
<evidence type="ECO:0000259" key="13">
    <source>
        <dbReference type="Pfam" id="PF05922"/>
    </source>
</evidence>
<dbReference type="Pfam" id="PF05922">
    <property type="entry name" value="Inhibitor_I9"/>
    <property type="match status" value="1"/>
</dbReference>
<keyword evidence="4 8" id="KW-0645">Protease</keyword>
<dbReference type="InterPro" id="IPR000209">
    <property type="entry name" value="Peptidase_S8/S53_dom"/>
</dbReference>
<dbReference type="InterPro" id="IPR034213">
    <property type="entry name" value="S8_Vpr-like"/>
</dbReference>
<dbReference type="Proteomes" id="UP001185012">
    <property type="component" value="Unassembled WGS sequence"/>
</dbReference>
<dbReference type="Pfam" id="PF00082">
    <property type="entry name" value="Peptidase_S8"/>
    <property type="match status" value="1"/>
</dbReference>
<sequence length="879" mass="95193">MKRWLVFVTALSLVVSSLVYMAPTDVQADSHEVKPENKIAQGVSTKEGKRVRVLVEMKAAPVAVLNEKSDVDEEEIRTDVVEKQEELSEEMKEISPDLQVGESYDTVFSGMEVTADGADIKKLAELPEVKSIYPVRTYQTTMKGSAPLIGAPEAWKEKDSKGQPLKGKGIKVAVIDTGVDAKHPDLKGKVVGGYDFIDKDRTPQDGHGHGTHVAGTIAADGKIKGVAPGASILAYKVLDDEGFGDTADIIAGVDQAVKDGADVMNLSLGMDANVPDEPMSWALERAVQNGVVAVVANGNAGPDRWTVGSPAATANVISVGASTKKERSPVVQVAGDRKKVEMNKIFFSPDMPLKGTYSLVDAGTGKTAEMKKAKGKIALVKRTRNNVSAVAKRAKLAGAVAVIVYNNKGGDWFAEPLMVEVDDKGNKLATPIATISGGHGTYLKEQLAAGKAKVRLSSVKREKMTDFSSRGPAVGNWEIKPDVVAPGQNIVSTVPKTVVKSGYQADSGTSMAAPHVAGAAALLLQKHPEWNPQEVKSALANTAVPLKDTDQKPYPKSVQGAGRIDVMKALHTKTLAMRSSVSFGLLKPNTGVQKVEKNVQVKNLDSRGKTYTTRVGLDKRNKGFSVDVPKSVTAQPGETVSLPITLTLDTKLPRGEYTGTLYLKDGSREIKVPFQALIDPKGYPLLEMLSLSEWVISPNGDNILDETVLSYYLPVSPDELTITLHREVDGKADYTIYRAKQPNHGAIDWVWDGKDIKGKTVKDGNYDIRVTATYLGRKGEAFSSIVVDTTPPQIRLNKQTDKPRLSGLVKEDNLERLHWQLEGEKKWKKINFKFVKDDLYRFNRLFSKGELKKGENKVTIRAIDIGGNISTKKVTVTSP</sequence>
<dbReference type="Gene3D" id="3.40.50.200">
    <property type="entry name" value="Peptidase S8/S53 domain"/>
    <property type="match status" value="1"/>
</dbReference>
<evidence type="ECO:0000256" key="5">
    <source>
        <dbReference type="ARBA" id="ARBA00022729"/>
    </source>
</evidence>
<comment type="caution">
    <text evidence="15">The sequence shown here is derived from an EMBL/GenBank/DDBJ whole genome shotgun (WGS) entry which is preliminary data.</text>
</comment>
<dbReference type="GO" id="GO:0006508">
    <property type="term" value="P:proteolysis"/>
    <property type="evidence" value="ECO:0007669"/>
    <property type="project" value="UniProtKB-KW"/>
</dbReference>
<dbReference type="EC" id="3.4.21.-" evidence="15"/>
<dbReference type="GO" id="GO:0008233">
    <property type="term" value="F:peptidase activity"/>
    <property type="evidence" value="ECO:0007669"/>
    <property type="project" value="UniProtKB-KW"/>
</dbReference>
<dbReference type="PANTHER" id="PTHR43806:SF65">
    <property type="entry name" value="SERINE PROTEASE APRX"/>
    <property type="match status" value="1"/>
</dbReference>
<dbReference type="CDD" id="cd07474">
    <property type="entry name" value="Peptidases_S8_subtilisin_Vpr-like"/>
    <property type="match status" value="1"/>
</dbReference>
<keyword evidence="16" id="KW-1185">Reference proteome</keyword>
<dbReference type="InterPro" id="IPR046450">
    <property type="entry name" value="PA_dom_sf"/>
</dbReference>
<feature type="signal peptide" evidence="10">
    <location>
        <begin position="1"/>
        <end position="21"/>
    </location>
</feature>
<dbReference type="InterPro" id="IPR015500">
    <property type="entry name" value="Peptidase_S8_subtilisin-rel"/>
</dbReference>
<dbReference type="EMBL" id="JAVDQG010000006">
    <property type="protein sequence ID" value="MDR6226778.1"/>
    <property type="molecule type" value="Genomic_DNA"/>
</dbReference>
<evidence type="ECO:0000256" key="4">
    <source>
        <dbReference type="ARBA" id="ARBA00022670"/>
    </source>
</evidence>
<accession>A0ABU1IPV5</accession>
<reference evidence="15 16" key="1">
    <citation type="submission" date="2023-07" db="EMBL/GenBank/DDBJ databases">
        <title>Genomic Encyclopedia of Type Strains, Phase IV (KMG-IV): sequencing the most valuable type-strain genomes for metagenomic binning, comparative biology and taxonomic classification.</title>
        <authorList>
            <person name="Goeker M."/>
        </authorList>
    </citation>
    <scope>NUCLEOTIDE SEQUENCE [LARGE SCALE GENOMIC DNA]</scope>
    <source>
        <strain evidence="15 16">DSM 45903</strain>
    </source>
</reference>
<evidence type="ECO:0000259" key="14">
    <source>
        <dbReference type="Pfam" id="PF13860"/>
    </source>
</evidence>
<evidence type="ECO:0000313" key="15">
    <source>
        <dbReference type="EMBL" id="MDR6226778.1"/>
    </source>
</evidence>
<dbReference type="SUPFAM" id="SSF52025">
    <property type="entry name" value="PA domain"/>
    <property type="match status" value="1"/>
</dbReference>
<feature type="domain" description="Inhibitor I9" evidence="13">
    <location>
        <begin position="72"/>
        <end position="140"/>
    </location>
</feature>
<protein>
    <submittedName>
        <fullName evidence="15">Minor extracellular serine protease Vpr</fullName>
        <ecNumber evidence="15">3.4.21.-</ecNumber>
    </submittedName>
</protein>